<dbReference type="Pfam" id="PF17921">
    <property type="entry name" value="Integrase_H2C2"/>
    <property type="match status" value="1"/>
</dbReference>
<dbReference type="Gene3D" id="1.10.340.70">
    <property type="match status" value="1"/>
</dbReference>
<evidence type="ECO:0000256" key="9">
    <source>
        <dbReference type="SAM" id="MobiDB-lite"/>
    </source>
</evidence>
<evidence type="ECO:0000256" key="8">
    <source>
        <dbReference type="PROSITE-ProRule" id="PRU00047"/>
    </source>
</evidence>
<dbReference type="InterPro" id="IPR001878">
    <property type="entry name" value="Znf_CCHC"/>
</dbReference>
<dbReference type="Proteomes" id="UP001652740">
    <property type="component" value="Unplaced"/>
</dbReference>
<evidence type="ECO:0000256" key="6">
    <source>
        <dbReference type="ARBA" id="ARBA00022801"/>
    </source>
</evidence>
<keyword evidence="3" id="KW-0548">Nucleotidyltransferase</keyword>
<dbReference type="EC" id="2.7.7.49" evidence="1"/>
<evidence type="ECO:0000256" key="4">
    <source>
        <dbReference type="ARBA" id="ARBA00022722"/>
    </source>
</evidence>
<dbReference type="GeneID" id="128201935"/>
<dbReference type="SUPFAM" id="SSF56672">
    <property type="entry name" value="DNA/RNA polymerases"/>
    <property type="match status" value="1"/>
</dbReference>
<dbReference type="Gene3D" id="3.10.10.10">
    <property type="entry name" value="HIV Type 1 Reverse Transcriptase, subunit A, domain 1"/>
    <property type="match status" value="1"/>
</dbReference>
<keyword evidence="8" id="KW-0479">Metal-binding</keyword>
<evidence type="ECO:0000256" key="2">
    <source>
        <dbReference type="ARBA" id="ARBA00022679"/>
    </source>
</evidence>
<evidence type="ECO:0000256" key="1">
    <source>
        <dbReference type="ARBA" id="ARBA00012493"/>
    </source>
</evidence>
<feature type="domain" description="Reverse transcriptase" evidence="11">
    <location>
        <begin position="270"/>
        <end position="447"/>
    </location>
</feature>
<dbReference type="InterPro" id="IPR041373">
    <property type="entry name" value="RT_RNaseH"/>
</dbReference>
<protein>
    <recommendedName>
        <fullName evidence="1">RNA-directed DNA polymerase</fullName>
        <ecNumber evidence="1">2.7.7.49</ecNumber>
    </recommendedName>
</protein>
<dbReference type="Gene3D" id="3.30.70.270">
    <property type="match status" value="2"/>
</dbReference>
<organism evidence="12 13">
    <name type="scientific">Galleria mellonella</name>
    <name type="common">Greater wax moth</name>
    <dbReference type="NCBI Taxonomy" id="7137"/>
    <lineage>
        <taxon>Eukaryota</taxon>
        <taxon>Metazoa</taxon>
        <taxon>Ecdysozoa</taxon>
        <taxon>Arthropoda</taxon>
        <taxon>Hexapoda</taxon>
        <taxon>Insecta</taxon>
        <taxon>Pterygota</taxon>
        <taxon>Neoptera</taxon>
        <taxon>Endopterygota</taxon>
        <taxon>Lepidoptera</taxon>
        <taxon>Glossata</taxon>
        <taxon>Ditrysia</taxon>
        <taxon>Pyraloidea</taxon>
        <taxon>Pyralidae</taxon>
        <taxon>Galleriinae</taxon>
        <taxon>Galleria</taxon>
    </lineage>
</organism>
<keyword evidence="8" id="KW-0863">Zinc-finger</keyword>
<evidence type="ECO:0000256" key="3">
    <source>
        <dbReference type="ARBA" id="ARBA00022695"/>
    </source>
</evidence>
<keyword evidence="7" id="KW-0695">RNA-directed DNA polymerase</keyword>
<proteinExistence type="predicted"/>
<evidence type="ECO:0000313" key="13">
    <source>
        <dbReference type="RefSeq" id="XP_052756325.1"/>
    </source>
</evidence>
<evidence type="ECO:0000256" key="5">
    <source>
        <dbReference type="ARBA" id="ARBA00022759"/>
    </source>
</evidence>
<dbReference type="PROSITE" id="PS50878">
    <property type="entry name" value="RT_POL"/>
    <property type="match status" value="1"/>
</dbReference>
<dbReference type="PANTHER" id="PTHR37984">
    <property type="entry name" value="PROTEIN CBG26694"/>
    <property type="match status" value="1"/>
</dbReference>
<evidence type="ECO:0000313" key="12">
    <source>
        <dbReference type="Proteomes" id="UP001652740"/>
    </source>
</evidence>
<keyword evidence="12" id="KW-1185">Reference proteome</keyword>
<dbReference type="RefSeq" id="XP_052756325.1">
    <property type="nucleotide sequence ID" value="XM_052900365.1"/>
</dbReference>
<dbReference type="CDD" id="cd09274">
    <property type="entry name" value="RNase_HI_RT_Ty3"/>
    <property type="match status" value="1"/>
</dbReference>
<dbReference type="PROSITE" id="PS50158">
    <property type="entry name" value="ZF_CCHC"/>
    <property type="match status" value="1"/>
</dbReference>
<dbReference type="Pfam" id="PF00078">
    <property type="entry name" value="RVT_1"/>
    <property type="match status" value="1"/>
</dbReference>
<accession>A0ABM3MYP8</accession>
<dbReference type="CDD" id="cd01647">
    <property type="entry name" value="RT_LTR"/>
    <property type="match status" value="1"/>
</dbReference>
<dbReference type="Pfam" id="PF17917">
    <property type="entry name" value="RT_RNaseH"/>
    <property type="match status" value="1"/>
</dbReference>
<name>A0ABM3MYP8_GALME</name>
<keyword evidence="5" id="KW-0255">Endonuclease</keyword>
<dbReference type="InterPro" id="IPR043128">
    <property type="entry name" value="Rev_trsase/Diguanyl_cyclase"/>
</dbReference>
<reference evidence="13" key="1">
    <citation type="submission" date="2025-08" db="UniProtKB">
        <authorList>
            <consortium name="RefSeq"/>
        </authorList>
    </citation>
    <scope>IDENTIFICATION</scope>
    <source>
        <tissue evidence="13">Whole larvae</tissue>
    </source>
</reference>
<keyword evidence="8" id="KW-0862">Zinc</keyword>
<dbReference type="InterPro" id="IPR041588">
    <property type="entry name" value="Integrase_H2C2"/>
</dbReference>
<dbReference type="InterPro" id="IPR043502">
    <property type="entry name" value="DNA/RNA_pol_sf"/>
</dbReference>
<keyword evidence="4" id="KW-0540">Nuclease</keyword>
<feature type="domain" description="CCHC-type" evidence="10">
    <location>
        <begin position="175"/>
        <end position="188"/>
    </location>
</feature>
<dbReference type="InterPro" id="IPR000477">
    <property type="entry name" value="RT_dom"/>
</dbReference>
<evidence type="ECO:0000256" key="7">
    <source>
        <dbReference type="ARBA" id="ARBA00022918"/>
    </source>
</evidence>
<dbReference type="InterPro" id="IPR050951">
    <property type="entry name" value="Retrovirus_Pol_polyprotein"/>
</dbReference>
<keyword evidence="6" id="KW-0378">Hydrolase</keyword>
<evidence type="ECO:0000259" key="10">
    <source>
        <dbReference type="PROSITE" id="PS50158"/>
    </source>
</evidence>
<feature type="region of interest" description="Disordered" evidence="9">
    <location>
        <begin position="114"/>
        <end position="145"/>
    </location>
</feature>
<sequence>MEHARPPAELSLDGGPAARSEAWRKWRKMFEIFLKASGVSKEPKEVQAMLRDRVVCGIIDNTVRDRLLRTDDLTLNKAIHICQAAEMSKEESLCIDRTPEVVQVNAVHDKSVARGARPARGSFRSNGRRQRGGGRGRGAASYQQQEQQREARGVCPACGGRCPGGEHCAALYASCYVCDKKGHFARVCVQKKAMRKVLNLSVESASDNSDEEMVFVDTIEEGRKLSLGKLPGKYSIIVDKTIQPVVCPTRKIPLGLKDKLRQELHRMEGLGVIRKVTYPTEWVNAIVPVAKKDGSIRVCLDPRPLNRAVRRAHYTLPTVPELAARLRGAQVFSVLDARCGFWMVEIDEASADLCTFGTPFGRYQFLRLPYGINCAPEVFHAKIRQHLEDLEGVESFIDDVIVWGRNKEEHDCRLKCLLLRARNVGIKFNRQKCQFGVSEITYLGHKFDANGMRADSAKVKAIMEMPYPNDKKALERFLGMINYLAKFIQNYSECVNVLRLLLKKDSEWLWEAQHTEAVDKLKAKLASAPVLALYCERTPVVVSVDASSVALGAVLLQDGRPVEFASLTLTDTQTRYAQIEKEMLAIVFAAERFRQYIYGRSDVTVHTDHKPLETLFNKPLVSVPARLQRMMMRVQGYDFKVVYTPGKYIYIADTLSRAPLKDLMHDRVTDEIEIQTCFVLQHVPFSEEKMKIIRGETKIDNDCRRLMNYITNGWPKNRRDVHENIIGFWPYREQLHCMDYMIFKGDCIFIPRALRDNMVSQVHEGHLGIERCKRRAREVMFWPGMSEDVERAVRGCAACALHAPRPRRQPLLQHTVPALPWRKLASDIFEYKRKNTLF</sequence>
<evidence type="ECO:0000259" key="11">
    <source>
        <dbReference type="PROSITE" id="PS50878"/>
    </source>
</evidence>
<dbReference type="PANTHER" id="PTHR37984:SF8">
    <property type="entry name" value="CCHC-TYPE DOMAIN-CONTAINING PROTEIN"/>
    <property type="match status" value="1"/>
</dbReference>
<keyword evidence="2" id="KW-0808">Transferase</keyword>
<gene>
    <name evidence="13" type="primary">LOC128201935</name>
</gene>